<dbReference type="EMBL" id="SRYE01000003">
    <property type="protein sequence ID" value="TGY62282.1"/>
    <property type="molecule type" value="Genomic_DNA"/>
</dbReference>
<evidence type="ECO:0000313" key="1">
    <source>
        <dbReference type="EMBL" id="TGY62282.1"/>
    </source>
</evidence>
<proteinExistence type="predicted"/>
<dbReference type="OrthoDB" id="3183843at2"/>
<accession>A0A4S2F1S6</accession>
<organism evidence="1 2">
    <name type="scientific">Muricaecibacterium torontonense</name>
    <dbReference type="NCBI Taxonomy" id="3032871"/>
    <lineage>
        <taxon>Bacteria</taxon>
        <taxon>Bacillati</taxon>
        <taxon>Actinomycetota</taxon>
        <taxon>Coriobacteriia</taxon>
        <taxon>Coriobacteriales</taxon>
        <taxon>Atopobiaceae</taxon>
        <taxon>Muricaecibacterium</taxon>
    </lineage>
</organism>
<comment type="caution">
    <text evidence="1">The sequence shown here is derived from an EMBL/GenBank/DDBJ whole genome shotgun (WGS) entry which is preliminary data.</text>
</comment>
<evidence type="ECO:0000313" key="2">
    <source>
        <dbReference type="Proteomes" id="UP000310263"/>
    </source>
</evidence>
<dbReference type="Proteomes" id="UP000310263">
    <property type="component" value="Unassembled WGS sequence"/>
</dbReference>
<gene>
    <name evidence="1" type="ORF">E5334_05390</name>
</gene>
<sequence length="76" mass="8350">MMISEASKRAKAKYAKEKTKRVVVAFYPPDAKILAWVNQHPNKAGYIKDLIRQDLAKHAGGGCFSGLNSMMANVAL</sequence>
<keyword evidence="2" id="KW-1185">Reference proteome</keyword>
<protein>
    <submittedName>
        <fullName evidence="1">Uncharacterized protein</fullName>
    </submittedName>
</protein>
<dbReference type="AlphaFoldDB" id="A0A4S2F1S6"/>
<name>A0A4S2F1S6_9ACTN</name>
<reference evidence="1 2" key="1">
    <citation type="submission" date="2019-04" db="EMBL/GenBank/DDBJ databases">
        <title>Microbes associate with the intestines of laboratory mice.</title>
        <authorList>
            <person name="Navarre W."/>
            <person name="Wong E."/>
            <person name="Huang K."/>
            <person name="Tropini C."/>
            <person name="Ng K."/>
            <person name="Yu B."/>
        </authorList>
    </citation>
    <scope>NUCLEOTIDE SEQUENCE [LARGE SCALE GENOMIC DNA]</scope>
    <source>
        <strain evidence="1 2">NM07_P-09</strain>
    </source>
</reference>